<organism evidence="2 3">
    <name type="scientific">Euroglyphus maynei</name>
    <name type="common">Mayne's house dust mite</name>
    <dbReference type="NCBI Taxonomy" id="6958"/>
    <lineage>
        <taxon>Eukaryota</taxon>
        <taxon>Metazoa</taxon>
        <taxon>Ecdysozoa</taxon>
        <taxon>Arthropoda</taxon>
        <taxon>Chelicerata</taxon>
        <taxon>Arachnida</taxon>
        <taxon>Acari</taxon>
        <taxon>Acariformes</taxon>
        <taxon>Sarcoptiformes</taxon>
        <taxon>Astigmata</taxon>
        <taxon>Psoroptidia</taxon>
        <taxon>Analgoidea</taxon>
        <taxon>Pyroglyphidae</taxon>
        <taxon>Pyroglyphinae</taxon>
        <taxon>Euroglyphus</taxon>
    </lineage>
</organism>
<reference evidence="2 3" key="1">
    <citation type="submission" date="2017-03" db="EMBL/GenBank/DDBJ databases">
        <title>Genome Survey of Euroglyphus maynei.</title>
        <authorList>
            <person name="Arlian L.G."/>
            <person name="Morgan M.S."/>
            <person name="Rider S.D."/>
        </authorList>
    </citation>
    <scope>NUCLEOTIDE SEQUENCE [LARGE SCALE GENOMIC DNA]</scope>
    <source>
        <strain evidence="2">Arlian Lab</strain>
        <tissue evidence="2">Whole body</tissue>
    </source>
</reference>
<evidence type="ECO:0000313" key="2">
    <source>
        <dbReference type="EMBL" id="OTF81714.1"/>
    </source>
</evidence>
<keyword evidence="3" id="KW-1185">Reference proteome</keyword>
<feature type="compositionally biased region" description="Polar residues" evidence="1">
    <location>
        <begin position="91"/>
        <end position="106"/>
    </location>
</feature>
<evidence type="ECO:0000256" key="1">
    <source>
        <dbReference type="SAM" id="MobiDB-lite"/>
    </source>
</evidence>
<comment type="caution">
    <text evidence="2">The sequence shown here is derived from an EMBL/GenBank/DDBJ whole genome shotgun (WGS) entry which is preliminary data.</text>
</comment>
<dbReference type="OrthoDB" id="10611428at2759"/>
<evidence type="ECO:0000313" key="3">
    <source>
        <dbReference type="Proteomes" id="UP000194236"/>
    </source>
</evidence>
<accession>A0A1Y3BNW6</accession>
<feature type="region of interest" description="Disordered" evidence="1">
    <location>
        <begin position="1"/>
        <end position="106"/>
    </location>
</feature>
<sequence>MIANKNDLQKNCKSKIVVKNDENANVKNNNNNDDDKNSKSAKIVNDTDPQQQPIKDENDDTDMYHNYPDLTLTPNSDDQQPQQQQQEQQQVTDPNTSCDDQSQVND</sequence>
<dbReference type="AlphaFoldDB" id="A0A1Y3BNW6"/>
<gene>
    <name evidence="2" type="ORF">BLA29_013742</name>
</gene>
<protein>
    <submittedName>
        <fullName evidence="2">Uncharacterized protein</fullName>
    </submittedName>
</protein>
<name>A0A1Y3BNW6_EURMA</name>
<dbReference type="EMBL" id="MUJZ01012132">
    <property type="protein sequence ID" value="OTF81714.1"/>
    <property type="molecule type" value="Genomic_DNA"/>
</dbReference>
<dbReference type="Proteomes" id="UP000194236">
    <property type="component" value="Unassembled WGS sequence"/>
</dbReference>
<proteinExistence type="predicted"/>
<feature type="compositionally biased region" description="Low complexity" evidence="1">
    <location>
        <begin position="79"/>
        <end position="90"/>
    </location>
</feature>